<dbReference type="Gene3D" id="3.10.450.50">
    <property type="match status" value="1"/>
</dbReference>
<dbReference type="Pfam" id="PF13577">
    <property type="entry name" value="SnoaL_4"/>
    <property type="match status" value="1"/>
</dbReference>
<dbReference type="EMBL" id="CP117411">
    <property type="protein sequence ID" value="WCT74432.1"/>
    <property type="molecule type" value="Genomic_DNA"/>
</dbReference>
<dbReference type="InterPro" id="IPR037401">
    <property type="entry name" value="SnoaL-like"/>
</dbReference>
<reference evidence="2 3" key="1">
    <citation type="submission" date="2023-02" db="EMBL/GenBank/DDBJ databases">
        <title>Genome sequence of Sphingomonas naphthae.</title>
        <authorList>
            <person name="Kim S."/>
            <person name="Heo J."/>
            <person name="Kwon S.-W."/>
        </authorList>
    </citation>
    <scope>NUCLEOTIDE SEQUENCE [LARGE SCALE GENOMIC DNA]</scope>
    <source>
        <strain evidence="2 3">KACC 18716</strain>
    </source>
</reference>
<feature type="domain" description="SnoaL-like" evidence="1">
    <location>
        <begin position="16"/>
        <end position="137"/>
    </location>
</feature>
<keyword evidence="3" id="KW-1185">Reference proteome</keyword>
<protein>
    <submittedName>
        <fullName evidence="2">Nuclear transport factor 2 family protein</fullName>
    </submittedName>
</protein>
<dbReference type="InterPro" id="IPR032710">
    <property type="entry name" value="NTF2-like_dom_sf"/>
</dbReference>
<gene>
    <name evidence="2" type="ORF">PQ455_04160</name>
</gene>
<proteinExistence type="predicted"/>
<sequence>MADTDRLAQLERKLQYLMDRSDILDCIARNARGCDRHDSDVLNSSYHADGTDEHGVVISAGDTYSDYANMVHAASCQQNLHNITTHSCEIDGDEAHAESYVIGLFLAPDGLTGRLIAGRYVDRLERRDGAWKIALRRSTVDVLLVGDASVVNEQFFKDMGYLKGMRDKTDASYQRPLTLEETPGDRW</sequence>
<organism evidence="2 3">
    <name type="scientific">Sphingomonas naphthae</name>
    <dbReference type="NCBI Taxonomy" id="1813468"/>
    <lineage>
        <taxon>Bacteria</taxon>
        <taxon>Pseudomonadati</taxon>
        <taxon>Pseudomonadota</taxon>
        <taxon>Alphaproteobacteria</taxon>
        <taxon>Sphingomonadales</taxon>
        <taxon>Sphingomonadaceae</taxon>
        <taxon>Sphingomonas</taxon>
    </lineage>
</organism>
<evidence type="ECO:0000313" key="3">
    <source>
        <dbReference type="Proteomes" id="UP001220395"/>
    </source>
</evidence>
<evidence type="ECO:0000313" key="2">
    <source>
        <dbReference type="EMBL" id="WCT74432.1"/>
    </source>
</evidence>
<dbReference type="Proteomes" id="UP001220395">
    <property type="component" value="Chromosome"/>
</dbReference>
<evidence type="ECO:0000259" key="1">
    <source>
        <dbReference type="Pfam" id="PF13577"/>
    </source>
</evidence>
<dbReference type="SUPFAM" id="SSF54427">
    <property type="entry name" value="NTF2-like"/>
    <property type="match status" value="1"/>
</dbReference>
<name>A0ABY7TMG7_9SPHN</name>
<accession>A0ABY7TMG7</accession>
<dbReference type="RefSeq" id="WP_273689457.1">
    <property type="nucleotide sequence ID" value="NZ_CP117411.1"/>
</dbReference>